<evidence type="ECO:0000313" key="2">
    <source>
        <dbReference type="Proteomes" id="UP000635606"/>
    </source>
</evidence>
<organism evidence="1 2">
    <name type="scientific">Virgisporangium ochraceum</name>
    <dbReference type="NCBI Taxonomy" id="65505"/>
    <lineage>
        <taxon>Bacteria</taxon>
        <taxon>Bacillati</taxon>
        <taxon>Actinomycetota</taxon>
        <taxon>Actinomycetes</taxon>
        <taxon>Micromonosporales</taxon>
        <taxon>Micromonosporaceae</taxon>
        <taxon>Virgisporangium</taxon>
    </lineage>
</organism>
<gene>
    <name evidence="1" type="ORF">Voc01_079650</name>
</gene>
<proteinExistence type="predicted"/>
<dbReference type="EMBL" id="BOPH01000108">
    <property type="protein sequence ID" value="GIJ73048.1"/>
    <property type="molecule type" value="Genomic_DNA"/>
</dbReference>
<dbReference type="AlphaFoldDB" id="A0A8J4EFV6"/>
<name>A0A8J4EFV6_9ACTN</name>
<evidence type="ECO:0000313" key="1">
    <source>
        <dbReference type="EMBL" id="GIJ73048.1"/>
    </source>
</evidence>
<accession>A0A8J4EFV6</accession>
<sequence>MVARWDGTGRVRAVAERLSFWPFRHEELSEELASVGLRPETTTYAADVDRYLATARRP</sequence>
<dbReference type="Proteomes" id="UP000635606">
    <property type="component" value="Unassembled WGS sequence"/>
</dbReference>
<protein>
    <submittedName>
        <fullName evidence="1">Uncharacterized protein</fullName>
    </submittedName>
</protein>
<comment type="caution">
    <text evidence="1">The sequence shown here is derived from an EMBL/GenBank/DDBJ whole genome shotgun (WGS) entry which is preliminary data.</text>
</comment>
<reference evidence="1" key="1">
    <citation type="submission" date="2021-01" db="EMBL/GenBank/DDBJ databases">
        <title>Whole genome shotgun sequence of Virgisporangium ochraceum NBRC 16418.</title>
        <authorList>
            <person name="Komaki H."/>
            <person name="Tamura T."/>
        </authorList>
    </citation>
    <scope>NUCLEOTIDE SEQUENCE</scope>
    <source>
        <strain evidence="1">NBRC 16418</strain>
    </source>
</reference>
<keyword evidence="2" id="KW-1185">Reference proteome</keyword>
<dbReference type="RefSeq" id="WP_203932875.1">
    <property type="nucleotide sequence ID" value="NZ_BOPH01000108.1"/>
</dbReference>